<dbReference type="Proteomes" id="UP001238540">
    <property type="component" value="Unassembled WGS sequence"/>
</dbReference>
<evidence type="ECO:0000313" key="3">
    <source>
        <dbReference type="Proteomes" id="UP001238540"/>
    </source>
</evidence>
<dbReference type="RefSeq" id="WP_170882759.1">
    <property type="nucleotide sequence ID" value="NZ_JABEYA020000006.1"/>
</dbReference>
<feature type="signal peptide" evidence="1">
    <location>
        <begin position="1"/>
        <end position="17"/>
    </location>
</feature>
<sequence>MKTMFVLGALLSANAFADFIHPMDFKGSESEKKEVLNYIKERVKHDYCDSGLDMCQETTLRMMEQQNLNAFKTASKATDRQIMDKVISDYCQSGVDMCSYDTISIMYSENYKASKQETQW</sequence>
<keyword evidence="3" id="KW-1185">Reference proteome</keyword>
<gene>
    <name evidence="2" type="ORF">QWZ16_23190</name>
</gene>
<reference evidence="3" key="1">
    <citation type="journal article" date="2019" name="Int. J. Syst. Evol. Microbiol.">
        <title>The Global Catalogue of Microorganisms (GCM) 10K type strain sequencing project: providing services to taxonomists for standard genome sequencing and annotation.</title>
        <authorList>
            <consortium name="The Broad Institute Genomics Platform"/>
            <consortium name="The Broad Institute Genome Sequencing Center for Infectious Disease"/>
            <person name="Wu L."/>
            <person name="Ma J."/>
        </authorList>
    </citation>
    <scope>NUCLEOTIDE SEQUENCE [LARGE SCALE GENOMIC DNA]</scope>
    <source>
        <strain evidence="3">CECT 7398</strain>
    </source>
</reference>
<evidence type="ECO:0000256" key="1">
    <source>
        <dbReference type="SAM" id="SignalP"/>
    </source>
</evidence>
<keyword evidence="1" id="KW-0732">Signal</keyword>
<name>A0ABT8C0B1_9VIBR</name>
<comment type="caution">
    <text evidence="2">The sequence shown here is derived from an EMBL/GenBank/DDBJ whole genome shotgun (WGS) entry which is preliminary data.</text>
</comment>
<organism evidence="2 3">
    <name type="scientific">Vibrio ostreicida</name>
    <dbReference type="NCBI Taxonomy" id="526588"/>
    <lineage>
        <taxon>Bacteria</taxon>
        <taxon>Pseudomonadati</taxon>
        <taxon>Pseudomonadota</taxon>
        <taxon>Gammaproteobacteria</taxon>
        <taxon>Vibrionales</taxon>
        <taxon>Vibrionaceae</taxon>
        <taxon>Vibrio</taxon>
    </lineage>
</organism>
<accession>A0ABT8C0B1</accession>
<protein>
    <recommendedName>
        <fullName evidence="4">DUF1311 domain-containing protein</fullName>
    </recommendedName>
</protein>
<dbReference type="EMBL" id="JAUFQC010000027">
    <property type="protein sequence ID" value="MDN3612507.1"/>
    <property type="molecule type" value="Genomic_DNA"/>
</dbReference>
<evidence type="ECO:0000313" key="2">
    <source>
        <dbReference type="EMBL" id="MDN3612507.1"/>
    </source>
</evidence>
<proteinExistence type="predicted"/>
<evidence type="ECO:0008006" key="4">
    <source>
        <dbReference type="Google" id="ProtNLM"/>
    </source>
</evidence>
<feature type="chain" id="PRO_5046863487" description="DUF1311 domain-containing protein" evidence="1">
    <location>
        <begin position="18"/>
        <end position="120"/>
    </location>
</feature>